<comment type="subunit">
    <text evidence="6">Has multiple subunits with at least A(3), B(3), C, D, E, F, H, I and proteolipid K(x).</text>
</comment>
<evidence type="ECO:0000256" key="4">
    <source>
        <dbReference type="ARBA" id="ARBA00023065"/>
    </source>
</evidence>
<evidence type="ECO:0000256" key="6">
    <source>
        <dbReference type="HAMAP-Rule" id="MF_00314"/>
    </source>
</evidence>
<dbReference type="InterPro" id="IPR044911">
    <property type="entry name" value="V-type_ATPase_csu/dsu_dom_3"/>
</dbReference>
<dbReference type="NCBIfam" id="TIGR02923">
    <property type="entry name" value="AhaC"/>
    <property type="match status" value="1"/>
</dbReference>
<keyword evidence="3 6" id="KW-0375">Hydrogen ion transport</keyword>
<dbReference type="SUPFAM" id="SSF103486">
    <property type="entry name" value="V-type ATP synthase subunit C"/>
    <property type="match status" value="1"/>
</dbReference>
<dbReference type="Proteomes" id="UP000730161">
    <property type="component" value="Unassembled WGS sequence"/>
</dbReference>
<accession>A0A8J7W6Q2</accession>
<keyword evidence="6" id="KW-0472">Membrane</keyword>
<dbReference type="GO" id="GO:0033179">
    <property type="term" value="C:proton-transporting V-type ATPase, V0 domain"/>
    <property type="evidence" value="ECO:0007669"/>
    <property type="project" value="InterPro"/>
</dbReference>
<dbReference type="GO" id="GO:0005886">
    <property type="term" value="C:plasma membrane"/>
    <property type="evidence" value="ECO:0007669"/>
    <property type="project" value="UniProtKB-SubCell"/>
</dbReference>
<dbReference type="GO" id="GO:0046933">
    <property type="term" value="F:proton-transporting ATP synthase activity, rotational mechanism"/>
    <property type="evidence" value="ECO:0007669"/>
    <property type="project" value="UniProtKB-UniRule"/>
</dbReference>
<evidence type="ECO:0000256" key="1">
    <source>
        <dbReference type="ARBA" id="ARBA00006709"/>
    </source>
</evidence>
<dbReference type="Pfam" id="PF01992">
    <property type="entry name" value="vATP-synt_AC39"/>
    <property type="match status" value="1"/>
</dbReference>
<evidence type="ECO:0000313" key="7">
    <source>
        <dbReference type="EMBL" id="MBR1369379.1"/>
    </source>
</evidence>
<dbReference type="Gene3D" id="1.10.132.50">
    <property type="entry name" value="ATP synthase (C/AC39) subunit, domain 3"/>
    <property type="match status" value="1"/>
</dbReference>
<gene>
    <name evidence="6" type="primary">atpC</name>
    <name evidence="7" type="ORF">RJ53_07685</name>
</gene>
<dbReference type="PANTHER" id="PTHR38682">
    <property type="entry name" value="V-TYPE ATP SYNTHASE SUBUNIT C"/>
    <property type="match status" value="1"/>
</dbReference>
<comment type="subcellular location">
    <subcellularLocation>
        <location evidence="6">Cell membrane</location>
        <topology evidence="6">Peripheral membrane protein</topology>
    </subcellularLocation>
</comment>
<evidence type="ECO:0000256" key="5">
    <source>
        <dbReference type="ARBA" id="ARBA00023310"/>
    </source>
</evidence>
<protein>
    <recommendedName>
        <fullName evidence="6">A-type ATP synthase subunit C</fullName>
    </recommendedName>
</protein>
<dbReference type="GO" id="GO:0005524">
    <property type="term" value="F:ATP binding"/>
    <property type="evidence" value="ECO:0007669"/>
    <property type="project" value="UniProtKB-UniRule"/>
</dbReference>
<proteinExistence type="inferred from homology"/>
<dbReference type="EMBL" id="JWHL01000012">
    <property type="protein sequence ID" value="MBR1369379.1"/>
    <property type="molecule type" value="Genomic_DNA"/>
</dbReference>
<comment type="similarity">
    <text evidence="1 6">Belongs to the V-ATPase V0D/AC39 subunit family.</text>
</comment>
<keyword evidence="5 6" id="KW-0066">ATP synthesis</keyword>
<comment type="caution">
    <text evidence="7">The sequence shown here is derived from an EMBL/GenBank/DDBJ whole genome shotgun (WGS) entry which is preliminary data.</text>
</comment>
<name>A0A8J7W6Q2_9EURY</name>
<dbReference type="HAMAP" id="MF_00314">
    <property type="entry name" value="ATP_synth_C_arch"/>
    <property type="match status" value="1"/>
</dbReference>
<evidence type="ECO:0000256" key="3">
    <source>
        <dbReference type="ARBA" id="ARBA00022781"/>
    </source>
</evidence>
<dbReference type="OrthoDB" id="4272at2157"/>
<evidence type="ECO:0000256" key="2">
    <source>
        <dbReference type="ARBA" id="ARBA00022448"/>
    </source>
</evidence>
<dbReference type="InterPro" id="IPR036079">
    <property type="entry name" value="ATPase_csu/dsu_sf"/>
</dbReference>
<dbReference type="Gene3D" id="1.20.1690.10">
    <property type="entry name" value="V-type ATP synthase subunit C domain"/>
    <property type="match status" value="2"/>
</dbReference>
<dbReference type="InterPro" id="IPR050873">
    <property type="entry name" value="V-ATPase_V0D/AC39_subunit"/>
</dbReference>
<dbReference type="GO" id="GO:0046961">
    <property type="term" value="F:proton-transporting ATPase activity, rotational mechanism"/>
    <property type="evidence" value="ECO:0007669"/>
    <property type="project" value="InterPro"/>
</dbReference>
<dbReference type="PANTHER" id="PTHR38682:SF1">
    <property type="entry name" value="V-TYPE ATP SYNTHASE SUBUNIT C"/>
    <property type="match status" value="1"/>
</dbReference>
<dbReference type="RefSeq" id="WP_211531084.1">
    <property type="nucleotide sequence ID" value="NZ_JWHL01000012.1"/>
</dbReference>
<keyword evidence="2 6" id="KW-0813">Transport</keyword>
<dbReference type="InterPro" id="IPR002843">
    <property type="entry name" value="ATPase_V0-cplx_csu/dsu"/>
</dbReference>
<keyword evidence="6" id="KW-1003">Cell membrane</keyword>
<evidence type="ECO:0000313" key="8">
    <source>
        <dbReference type="Proteomes" id="UP000730161"/>
    </source>
</evidence>
<keyword evidence="8" id="KW-1185">Reference proteome</keyword>
<comment type="function">
    <text evidence="6">Component of the A-type ATP synthase that produces ATP from ADP in the presence of a proton gradient across the membrane.</text>
</comment>
<dbReference type="AlphaFoldDB" id="A0A8J7W6Q2"/>
<dbReference type="GO" id="GO:0042777">
    <property type="term" value="P:proton motive force-driven plasma membrane ATP synthesis"/>
    <property type="evidence" value="ECO:0007669"/>
    <property type="project" value="UniProtKB-UniRule"/>
</dbReference>
<organism evidence="7 8">
    <name type="scientific">Methanocalculus chunghsingensis</name>
    <dbReference type="NCBI Taxonomy" id="156457"/>
    <lineage>
        <taxon>Archaea</taxon>
        <taxon>Methanobacteriati</taxon>
        <taxon>Methanobacteriota</taxon>
        <taxon>Stenosarchaea group</taxon>
        <taxon>Methanomicrobia</taxon>
        <taxon>Methanomicrobiales</taxon>
        <taxon>Methanocalculaceae</taxon>
        <taxon>Methanocalculus</taxon>
    </lineage>
</organism>
<reference evidence="7" key="1">
    <citation type="submission" date="2014-12" db="EMBL/GenBank/DDBJ databases">
        <authorList>
            <person name="Huang H.-H."/>
            <person name="Chen S.-C."/>
            <person name="Lai M.-C."/>
        </authorList>
    </citation>
    <scope>NUCLEOTIDE SEQUENCE</scope>
    <source>
        <strain evidence="7">K1F9705b</strain>
    </source>
</reference>
<sequence>MEYGYVNARVKGMKSRLLTTHELNDLTNKPDLDAFISALEDTAYREELQKAGIEFSGLERIEVALRRDLIRAFQKVLSLFAGEREEIYIRIILNRWDIQNIKTLLRGKKINAPTNEIRDCLVPAGDLDMAALLELSKQPDIRGIIDLLATWRIDYSRPLTRNLPAYLDSRDLSVLELPLDRYYYEHALSLLDNPEIYDQQIILEMITTEIDITNIRTLLRILRERMHGDEIRDFLIDGGRYLSIERLFDLASLGNMEDVVKELSTTPYGFLGDIQPECISAGRISVMERELERFMIEKGCKNFLREPLSIAIPVAYIWAKQNEVTNLRIIAHSIIGDVPETEMRRALSYV</sequence>
<keyword evidence="4 6" id="KW-0406">Ion transport</keyword>
<dbReference type="InterPro" id="IPR014272">
    <property type="entry name" value="ATPase_V0-cplx_csu"/>
</dbReference>
<dbReference type="InterPro" id="IPR035067">
    <property type="entry name" value="V-type_ATPase_csu/dsu"/>
</dbReference>